<dbReference type="EMBL" id="CP068053">
    <property type="protein sequence ID" value="QQT02201.1"/>
    <property type="molecule type" value="Genomic_DNA"/>
</dbReference>
<evidence type="ECO:0000313" key="9">
    <source>
        <dbReference type="EMBL" id="QQT02201.1"/>
    </source>
</evidence>
<dbReference type="InterPro" id="IPR029039">
    <property type="entry name" value="Flavoprotein-like_sf"/>
</dbReference>
<comment type="cofactor">
    <cofactor evidence="1">
        <name>FMN</name>
        <dbReference type="ChEBI" id="CHEBI:58210"/>
    </cofactor>
</comment>
<dbReference type="InterPro" id="IPR001226">
    <property type="entry name" value="Flavodoxin_CS"/>
</dbReference>
<comment type="function">
    <text evidence="2">Low-potential electron donor to a number of redox enzymes.</text>
</comment>
<feature type="domain" description="Flavodoxin-like" evidence="8">
    <location>
        <begin position="2"/>
        <end position="135"/>
    </location>
</feature>
<comment type="similarity">
    <text evidence="3">Belongs to the flavodoxin family.</text>
</comment>
<keyword evidence="7" id="KW-0249">Electron transport</keyword>
<evidence type="ECO:0000256" key="1">
    <source>
        <dbReference type="ARBA" id="ARBA00001917"/>
    </source>
</evidence>
<dbReference type="PROSITE" id="PS00201">
    <property type="entry name" value="FLAVODOXIN"/>
    <property type="match status" value="1"/>
</dbReference>
<dbReference type="SUPFAM" id="SSF52218">
    <property type="entry name" value="Flavoproteins"/>
    <property type="match status" value="1"/>
</dbReference>
<sequence length="147" mass="16245">MIAIVYHSAGGNTKAIAEAIASILPDSQLYRVSEVDSSALSAFDGLIVGTYTWGNGELPAKMAAFYRELETLDLTQTVTAVFGTGETNYQHFCGAVDIFRDMLFAKSRLAVTLKIEQMYQETDYVKINRFASLFRAKLSNSQEHTLS</sequence>
<dbReference type="Proteomes" id="UP000595254">
    <property type="component" value="Chromosome"/>
</dbReference>
<dbReference type="InterPro" id="IPR050619">
    <property type="entry name" value="Flavodoxin"/>
</dbReference>
<dbReference type="PANTHER" id="PTHR42809:SF1">
    <property type="entry name" value="FLAVODOXIN 1"/>
    <property type="match status" value="1"/>
</dbReference>
<proteinExistence type="inferred from homology"/>
<evidence type="ECO:0000256" key="4">
    <source>
        <dbReference type="ARBA" id="ARBA00022448"/>
    </source>
</evidence>
<name>A0A974S244_PERPY</name>
<evidence type="ECO:0000256" key="5">
    <source>
        <dbReference type="ARBA" id="ARBA00022630"/>
    </source>
</evidence>
<dbReference type="KEGG" id="ppsr:I6J18_10345"/>
<dbReference type="AlphaFoldDB" id="A0A974S244"/>
<protein>
    <submittedName>
        <fullName evidence="9">Flavodoxin domain-containing protein</fullName>
    </submittedName>
</protein>
<dbReference type="Pfam" id="PF00258">
    <property type="entry name" value="Flavodoxin_1"/>
    <property type="match status" value="1"/>
</dbReference>
<dbReference type="GO" id="GO:0010181">
    <property type="term" value="F:FMN binding"/>
    <property type="evidence" value="ECO:0007669"/>
    <property type="project" value="InterPro"/>
</dbReference>
<keyword evidence="5" id="KW-0285">Flavoprotein</keyword>
<evidence type="ECO:0000256" key="3">
    <source>
        <dbReference type="ARBA" id="ARBA00005267"/>
    </source>
</evidence>
<dbReference type="Gene3D" id="3.40.50.360">
    <property type="match status" value="1"/>
</dbReference>
<evidence type="ECO:0000256" key="7">
    <source>
        <dbReference type="ARBA" id="ARBA00022982"/>
    </source>
</evidence>
<organism evidence="9 10">
    <name type="scientific">Peribacillus psychrosaccharolyticus</name>
    <name type="common">Bacillus psychrosaccharolyticus</name>
    <dbReference type="NCBI Taxonomy" id="1407"/>
    <lineage>
        <taxon>Bacteria</taxon>
        <taxon>Bacillati</taxon>
        <taxon>Bacillota</taxon>
        <taxon>Bacilli</taxon>
        <taxon>Bacillales</taxon>
        <taxon>Bacillaceae</taxon>
        <taxon>Peribacillus</taxon>
    </lineage>
</organism>
<dbReference type="GO" id="GO:0009055">
    <property type="term" value="F:electron transfer activity"/>
    <property type="evidence" value="ECO:0007669"/>
    <property type="project" value="InterPro"/>
</dbReference>
<dbReference type="PANTHER" id="PTHR42809">
    <property type="entry name" value="FLAVODOXIN 2"/>
    <property type="match status" value="1"/>
</dbReference>
<dbReference type="RefSeq" id="WP_201648151.1">
    <property type="nucleotide sequence ID" value="NZ_CP068053.1"/>
</dbReference>
<gene>
    <name evidence="9" type="ORF">I6J18_10345</name>
</gene>
<evidence type="ECO:0000256" key="2">
    <source>
        <dbReference type="ARBA" id="ARBA00003297"/>
    </source>
</evidence>
<evidence type="ECO:0000259" key="8">
    <source>
        <dbReference type="PROSITE" id="PS50902"/>
    </source>
</evidence>
<keyword evidence="10" id="KW-1185">Reference proteome</keyword>
<accession>A0A974S244</accession>
<keyword evidence="6" id="KW-0288">FMN</keyword>
<reference evidence="9 10" key="1">
    <citation type="submission" date="2021-01" db="EMBL/GenBank/DDBJ databases">
        <title>FDA dAtabase for Regulatory Grade micrObial Sequences (FDA-ARGOS): Supporting development and validation of Infectious Disease Dx tests.</title>
        <authorList>
            <person name="Nelson B."/>
            <person name="Plummer A."/>
            <person name="Tallon L."/>
            <person name="Sadzewicz L."/>
            <person name="Zhao X."/>
            <person name="Boylan J."/>
            <person name="Ott S."/>
            <person name="Bowen H."/>
            <person name="Vavikolanu K."/>
            <person name="Mehta A."/>
            <person name="Aluvathingal J."/>
            <person name="Nadendla S."/>
            <person name="Myers T."/>
            <person name="Yan Y."/>
            <person name="Sichtig H."/>
        </authorList>
    </citation>
    <scope>NUCLEOTIDE SEQUENCE [LARGE SCALE GENOMIC DNA]</scope>
    <source>
        <strain evidence="9 10">FDAARGOS_1161</strain>
    </source>
</reference>
<dbReference type="InterPro" id="IPR008254">
    <property type="entry name" value="Flavodoxin/NO_synth"/>
</dbReference>
<evidence type="ECO:0000313" key="10">
    <source>
        <dbReference type="Proteomes" id="UP000595254"/>
    </source>
</evidence>
<keyword evidence="4" id="KW-0813">Transport</keyword>
<dbReference type="GO" id="GO:0016651">
    <property type="term" value="F:oxidoreductase activity, acting on NAD(P)H"/>
    <property type="evidence" value="ECO:0007669"/>
    <property type="project" value="UniProtKB-ARBA"/>
</dbReference>
<evidence type="ECO:0000256" key="6">
    <source>
        <dbReference type="ARBA" id="ARBA00022643"/>
    </source>
</evidence>
<dbReference type="PROSITE" id="PS50902">
    <property type="entry name" value="FLAVODOXIN_LIKE"/>
    <property type="match status" value="1"/>
</dbReference>